<dbReference type="Gene3D" id="2.30.110.20">
    <property type="entry name" value="Hcp1-like"/>
    <property type="match status" value="1"/>
</dbReference>
<sequence>MKTVYLFVALSLLGCLSTYAQDIYFNAYTTRVITPSGTTVANLPRPTNGTTSDYVELLAYQYGFSSTSTIDRNGVVAGRAVPTSIELTKRFDVSSVYLQNAILAGQRIQTAQLVVRKTSGVDAPALITLIELKDALVTNFNTSAAQSGDCCPSESVQLIYSAIRITNYQQDTRGNVTAQSPQVVWNFITNRAEF</sequence>
<reference evidence="2" key="1">
    <citation type="submission" date="2020-09" db="EMBL/GenBank/DDBJ databases">
        <authorList>
            <person name="Kim M.K."/>
        </authorList>
    </citation>
    <scope>NUCLEOTIDE SEQUENCE</scope>
    <source>
        <strain evidence="2">BT704</strain>
    </source>
</reference>
<dbReference type="Pfam" id="PF05638">
    <property type="entry name" value="T6SS_HCP"/>
    <property type="match status" value="1"/>
</dbReference>
<evidence type="ECO:0000313" key="3">
    <source>
        <dbReference type="Proteomes" id="UP000653797"/>
    </source>
</evidence>
<dbReference type="PANTHER" id="PTHR36152:SF1">
    <property type="entry name" value="UBIQUITIN-LIKE DOMAIN-CONTAINING PROTEIN"/>
    <property type="match status" value="1"/>
</dbReference>
<dbReference type="PROSITE" id="PS51257">
    <property type="entry name" value="PROKAR_LIPOPROTEIN"/>
    <property type="match status" value="1"/>
</dbReference>
<name>A0A927AYC4_9BACT</name>
<comment type="caution">
    <text evidence="2">The sequence shown here is derived from an EMBL/GenBank/DDBJ whole genome shotgun (WGS) entry which is preliminary data.</text>
</comment>
<dbReference type="SUPFAM" id="SSF141452">
    <property type="entry name" value="Hcp1-like"/>
    <property type="match status" value="1"/>
</dbReference>
<organism evidence="2 3">
    <name type="scientific">Spirosoma validum</name>
    <dbReference type="NCBI Taxonomy" id="2771355"/>
    <lineage>
        <taxon>Bacteria</taxon>
        <taxon>Pseudomonadati</taxon>
        <taxon>Bacteroidota</taxon>
        <taxon>Cytophagia</taxon>
        <taxon>Cytophagales</taxon>
        <taxon>Cytophagaceae</taxon>
        <taxon>Spirosoma</taxon>
    </lineage>
</organism>
<keyword evidence="3" id="KW-1185">Reference proteome</keyword>
<dbReference type="EMBL" id="JACXAA010000001">
    <property type="protein sequence ID" value="MBD2752013.1"/>
    <property type="molecule type" value="Genomic_DNA"/>
</dbReference>
<dbReference type="RefSeq" id="WP_191037631.1">
    <property type="nucleotide sequence ID" value="NZ_JACXAA010000001.1"/>
</dbReference>
<dbReference type="Proteomes" id="UP000653797">
    <property type="component" value="Unassembled WGS sequence"/>
</dbReference>
<dbReference type="AlphaFoldDB" id="A0A927AYC4"/>
<protein>
    <submittedName>
        <fullName evidence="2">Type VI secretion system tube protein Hcp</fullName>
    </submittedName>
</protein>
<accession>A0A927AYC4</accession>
<dbReference type="InterPro" id="IPR053165">
    <property type="entry name" value="HSI-I_assembly_Hcp1"/>
</dbReference>
<evidence type="ECO:0000256" key="1">
    <source>
        <dbReference type="SAM" id="SignalP"/>
    </source>
</evidence>
<dbReference type="InterPro" id="IPR036624">
    <property type="entry name" value="Hcp1-lik_sf"/>
</dbReference>
<feature type="signal peptide" evidence="1">
    <location>
        <begin position="1"/>
        <end position="20"/>
    </location>
</feature>
<gene>
    <name evidence="2" type="ORF">IC230_03855</name>
</gene>
<dbReference type="PANTHER" id="PTHR36152">
    <property type="entry name" value="CYTOPLASMIC PROTEIN-RELATED"/>
    <property type="match status" value="1"/>
</dbReference>
<proteinExistence type="predicted"/>
<dbReference type="InterPro" id="IPR008514">
    <property type="entry name" value="T6SS_Hcp"/>
</dbReference>
<keyword evidence="1" id="KW-0732">Signal</keyword>
<evidence type="ECO:0000313" key="2">
    <source>
        <dbReference type="EMBL" id="MBD2752013.1"/>
    </source>
</evidence>
<feature type="chain" id="PRO_5037480002" evidence="1">
    <location>
        <begin position="21"/>
        <end position="194"/>
    </location>
</feature>